<proteinExistence type="predicted"/>
<evidence type="ECO:0000313" key="1">
    <source>
        <dbReference type="EMBL" id="MCH6171883.1"/>
    </source>
</evidence>
<reference evidence="1 2" key="1">
    <citation type="submission" date="2022-03" db="EMBL/GenBank/DDBJ databases">
        <title>Pseudonocardia alaer sp. nov., a novel actinomycete isolated from reed forest soil.</title>
        <authorList>
            <person name="Wang L."/>
        </authorList>
    </citation>
    <scope>NUCLEOTIDE SEQUENCE [LARGE SCALE GENOMIC DNA]</scope>
    <source>
        <strain evidence="1 2">Y-16303</strain>
    </source>
</reference>
<keyword evidence="2" id="KW-1185">Reference proteome</keyword>
<evidence type="ECO:0000313" key="2">
    <source>
        <dbReference type="Proteomes" id="UP001299970"/>
    </source>
</evidence>
<name>A0ABS9TU09_9PSEU</name>
<dbReference type="RefSeq" id="WP_241042689.1">
    <property type="nucleotide sequence ID" value="NZ_BAAAJF010000031.1"/>
</dbReference>
<dbReference type="Proteomes" id="UP001299970">
    <property type="component" value="Unassembled WGS sequence"/>
</dbReference>
<gene>
    <name evidence="1" type="ORF">MMF94_39895</name>
</gene>
<protein>
    <recommendedName>
        <fullName evidence="3">ABC transporter substrate-binding protein</fullName>
    </recommendedName>
</protein>
<organism evidence="1 2">
    <name type="scientific">Pseudonocardia alaniniphila</name>
    <dbReference type="NCBI Taxonomy" id="75291"/>
    <lineage>
        <taxon>Bacteria</taxon>
        <taxon>Bacillati</taxon>
        <taxon>Actinomycetota</taxon>
        <taxon>Actinomycetes</taxon>
        <taxon>Pseudonocardiales</taxon>
        <taxon>Pseudonocardiaceae</taxon>
        <taxon>Pseudonocardia</taxon>
    </lineage>
</organism>
<dbReference type="EMBL" id="JAKXMK010000051">
    <property type="protein sequence ID" value="MCH6171883.1"/>
    <property type="molecule type" value="Genomic_DNA"/>
</dbReference>
<evidence type="ECO:0008006" key="3">
    <source>
        <dbReference type="Google" id="ProtNLM"/>
    </source>
</evidence>
<sequence length="371" mass="40238">MTALAIVGIAALIASGTTALPFQRLVTLVGVGGSKIQYLDDPVVRAQLLRHHMAVQLTALGSREAARVPLDGVDFVFPSGQPAAELVAERRVAAQQYSSPYRVFVSPIVLATYREYAETLRAAGVARPQANQDPEHPFYYDLDLDEFLELARAGQSWDALGIGAWGFTNGNTVLAQTTDVCAANSAATYLGLVAYVIRGGVPVSVPDAVDLAHQIKPLFREQGLPTRNPDGIYFIPEGRGILPIVVIYEHQYLAYQLQRVDGGGEPDQDRVLLYPDVEFQSEPTVVALNENAQSLAELLGTDSVLRRRALELGYRVLDPRLENSSSELPRFLAERGVPAPAISTSYTRGLLPDVPMLEAMITTVGDCLPMP</sequence>
<accession>A0ABS9TU09</accession>
<comment type="caution">
    <text evidence="1">The sequence shown here is derived from an EMBL/GenBank/DDBJ whole genome shotgun (WGS) entry which is preliminary data.</text>
</comment>